<keyword evidence="5" id="KW-0539">Nucleus</keyword>
<keyword evidence="2" id="KW-0805">Transcription regulation</keyword>
<protein>
    <recommendedName>
        <fullName evidence="6">Zn(2)-C6 fungal-type domain-containing protein</fullName>
    </recommendedName>
</protein>
<dbReference type="Pfam" id="PF11951">
    <property type="entry name" value="Fungal_trans_2"/>
    <property type="match status" value="1"/>
</dbReference>
<dbReference type="PANTHER" id="PTHR37534">
    <property type="entry name" value="TRANSCRIPTIONAL ACTIVATOR PROTEIN UGA3"/>
    <property type="match status" value="1"/>
</dbReference>
<evidence type="ECO:0000256" key="1">
    <source>
        <dbReference type="ARBA" id="ARBA00004123"/>
    </source>
</evidence>
<dbReference type="InterPro" id="IPR036864">
    <property type="entry name" value="Zn2-C6_fun-type_DNA-bd_sf"/>
</dbReference>
<comment type="subcellular location">
    <subcellularLocation>
        <location evidence="1">Nucleus</location>
    </subcellularLocation>
</comment>
<keyword evidence="8" id="KW-1185">Reference proteome</keyword>
<dbReference type="EMBL" id="JAPDRK010000021">
    <property type="protein sequence ID" value="KAJ9603675.1"/>
    <property type="molecule type" value="Genomic_DNA"/>
</dbReference>
<dbReference type="GO" id="GO:0000981">
    <property type="term" value="F:DNA-binding transcription factor activity, RNA polymerase II-specific"/>
    <property type="evidence" value="ECO:0007669"/>
    <property type="project" value="InterPro"/>
</dbReference>
<dbReference type="InterPro" id="IPR021858">
    <property type="entry name" value="Fun_TF"/>
</dbReference>
<keyword evidence="4" id="KW-0804">Transcription</keyword>
<dbReference type="AlphaFoldDB" id="A0AA38WYV9"/>
<gene>
    <name evidence="7" type="ORF">H2200_011861</name>
</gene>
<dbReference type="Proteomes" id="UP001172673">
    <property type="component" value="Unassembled WGS sequence"/>
</dbReference>
<proteinExistence type="predicted"/>
<dbReference type="SUPFAM" id="SSF57701">
    <property type="entry name" value="Zn2/Cys6 DNA-binding domain"/>
    <property type="match status" value="1"/>
</dbReference>
<sequence length="495" mass="55203">MSAERYKRNVRPPPRLRVKTGCQTCLKRRKKCPEERPVCSTCERLHLECVYKDATPATTPDAVHPSPSSTEVVSNATESVTRPPALTMSISIQPQGLRTERDWNVFHYCSTKYMKMITSPEALSKYRDLSFVFAIGYDKPWVIHAVLAPAALHASFSALIPKEEADFYSSPYSAGLTHYQAISQILEAQFSNSPKLDLKYLSVLQLTLLDATLYHLSTRLILEKDVHAIWNAFPASTISKYIDACESESKDAQSASPILPVLGKTPPALFVQILHLTWLSRQLPWDGEEQHRHALQCLTELDRIQENYHSVRLDNAALLSAGMKSAPRNSDIAAKLYFIATQMFAAKVFDPNGVSSSSPHIQTLLRQAGTLVEMFDTSVPCGQFVCWPLLILGCAACSTTFYEAAQDLARDDDELHRFQMRGVIQEMLSQIWSISYSGYVQRTLGALEKIWNLPICLRSGPDSDYLQDHGAEYDGLNALVHKDGLGAAFLLADDG</sequence>
<comment type="caution">
    <text evidence="7">The sequence shown here is derived from an EMBL/GenBank/DDBJ whole genome shotgun (WGS) entry which is preliminary data.</text>
</comment>
<dbReference type="InterPro" id="IPR001138">
    <property type="entry name" value="Zn2Cys6_DnaBD"/>
</dbReference>
<dbReference type="Pfam" id="PF00172">
    <property type="entry name" value="Zn_clus"/>
    <property type="match status" value="1"/>
</dbReference>
<dbReference type="CDD" id="cd00067">
    <property type="entry name" value="GAL4"/>
    <property type="match status" value="1"/>
</dbReference>
<dbReference type="GO" id="GO:0008270">
    <property type="term" value="F:zinc ion binding"/>
    <property type="evidence" value="ECO:0007669"/>
    <property type="project" value="InterPro"/>
</dbReference>
<reference evidence="7" key="1">
    <citation type="submission" date="2022-10" db="EMBL/GenBank/DDBJ databases">
        <title>Culturing micro-colonial fungi from biological soil crusts in the Mojave desert and describing Neophaeococcomyces mojavensis, and introducing the new genera and species Taxawa tesnikishii.</title>
        <authorList>
            <person name="Kurbessoian T."/>
            <person name="Stajich J.E."/>
        </authorList>
    </citation>
    <scope>NUCLEOTIDE SEQUENCE</scope>
    <source>
        <strain evidence="7">TK_41</strain>
    </source>
</reference>
<evidence type="ECO:0000313" key="7">
    <source>
        <dbReference type="EMBL" id="KAJ9603675.1"/>
    </source>
</evidence>
<dbReference type="Gene3D" id="4.10.240.10">
    <property type="entry name" value="Zn(2)-C6 fungal-type DNA-binding domain"/>
    <property type="match status" value="1"/>
</dbReference>
<accession>A0AA38WYV9</accession>
<evidence type="ECO:0000256" key="3">
    <source>
        <dbReference type="ARBA" id="ARBA00023125"/>
    </source>
</evidence>
<feature type="domain" description="Zn(2)-C6 fungal-type" evidence="6">
    <location>
        <begin position="21"/>
        <end position="51"/>
    </location>
</feature>
<dbReference type="PANTHER" id="PTHR37534:SF46">
    <property type="entry name" value="ZN(II)2CYS6 TRANSCRIPTION FACTOR (EUROFUNG)"/>
    <property type="match status" value="1"/>
</dbReference>
<evidence type="ECO:0000256" key="5">
    <source>
        <dbReference type="ARBA" id="ARBA00023242"/>
    </source>
</evidence>
<evidence type="ECO:0000256" key="4">
    <source>
        <dbReference type="ARBA" id="ARBA00023163"/>
    </source>
</evidence>
<evidence type="ECO:0000256" key="2">
    <source>
        <dbReference type="ARBA" id="ARBA00023015"/>
    </source>
</evidence>
<dbReference type="PROSITE" id="PS50048">
    <property type="entry name" value="ZN2_CY6_FUNGAL_2"/>
    <property type="match status" value="1"/>
</dbReference>
<dbReference type="GO" id="GO:0003677">
    <property type="term" value="F:DNA binding"/>
    <property type="evidence" value="ECO:0007669"/>
    <property type="project" value="UniProtKB-KW"/>
</dbReference>
<organism evidence="7 8">
    <name type="scientific">Cladophialophora chaetospira</name>
    <dbReference type="NCBI Taxonomy" id="386627"/>
    <lineage>
        <taxon>Eukaryota</taxon>
        <taxon>Fungi</taxon>
        <taxon>Dikarya</taxon>
        <taxon>Ascomycota</taxon>
        <taxon>Pezizomycotina</taxon>
        <taxon>Eurotiomycetes</taxon>
        <taxon>Chaetothyriomycetidae</taxon>
        <taxon>Chaetothyriales</taxon>
        <taxon>Herpotrichiellaceae</taxon>
        <taxon>Cladophialophora</taxon>
    </lineage>
</organism>
<evidence type="ECO:0000313" key="8">
    <source>
        <dbReference type="Proteomes" id="UP001172673"/>
    </source>
</evidence>
<name>A0AA38WYV9_9EURO</name>
<dbReference type="GO" id="GO:0005634">
    <property type="term" value="C:nucleus"/>
    <property type="evidence" value="ECO:0007669"/>
    <property type="project" value="UniProtKB-SubCell"/>
</dbReference>
<evidence type="ECO:0000259" key="6">
    <source>
        <dbReference type="PROSITE" id="PS50048"/>
    </source>
</evidence>
<dbReference type="SMART" id="SM00066">
    <property type="entry name" value="GAL4"/>
    <property type="match status" value="1"/>
</dbReference>
<keyword evidence="3" id="KW-0238">DNA-binding</keyword>